<evidence type="ECO:0000313" key="4">
    <source>
        <dbReference type="EMBL" id="GJM89606.1"/>
    </source>
</evidence>
<dbReference type="PANTHER" id="PTHR33098:SF53">
    <property type="entry name" value="OS05G0540900 PROTEIN"/>
    <property type="match status" value="1"/>
</dbReference>
<dbReference type="EMBL" id="BQKI01000002">
    <property type="protein sequence ID" value="GJM89606.1"/>
    <property type="molecule type" value="Genomic_DNA"/>
</dbReference>
<keyword evidence="5" id="KW-1185">Reference proteome</keyword>
<feature type="transmembrane region" description="Helical" evidence="2">
    <location>
        <begin position="20"/>
        <end position="41"/>
    </location>
</feature>
<feature type="compositionally biased region" description="Acidic residues" evidence="1">
    <location>
        <begin position="233"/>
        <end position="242"/>
    </location>
</feature>
<dbReference type="InterPro" id="IPR025520">
    <property type="entry name" value="DUF4408"/>
</dbReference>
<evidence type="ECO:0000256" key="2">
    <source>
        <dbReference type="SAM" id="Phobius"/>
    </source>
</evidence>
<feature type="compositionally biased region" description="Low complexity" evidence="1">
    <location>
        <begin position="333"/>
        <end position="353"/>
    </location>
</feature>
<accession>A0AAV5BUH2</accession>
<keyword evidence="2" id="KW-1133">Transmembrane helix</keyword>
<organism evidence="4 5">
    <name type="scientific">Eleusine coracana subsp. coracana</name>
    <dbReference type="NCBI Taxonomy" id="191504"/>
    <lineage>
        <taxon>Eukaryota</taxon>
        <taxon>Viridiplantae</taxon>
        <taxon>Streptophyta</taxon>
        <taxon>Embryophyta</taxon>
        <taxon>Tracheophyta</taxon>
        <taxon>Spermatophyta</taxon>
        <taxon>Magnoliopsida</taxon>
        <taxon>Liliopsida</taxon>
        <taxon>Poales</taxon>
        <taxon>Poaceae</taxon>
        <taxon>PACMAD clade</taxon>
        <taxon>Chloridoideae</taxon>
        <taxon>Cynodonteae</taxon>
        <taxon>Eleusininae</taxon>
        <taxon>Eleusine</taxon>
    </lineage>
</organism>
<feature type="region of interest" description="Disordered" evidence="1">
    <location>
        <begin position="431"/>
        <end position="497"/>
    </location>
</feature>
<dbReference type="PANTHER" id="PTHR33098">
    <property type="entry name" value="COTTON FIBER (DUF761)"/>
    <property type="match status" value="1"/>
</dbReference>
<name>A0AAV5BUH2_ELECO</name>
<dbReference type="Proteomes" id="UP001054889">
    <property type="component" value="Unassembled WGS sequence"/>
</dbReference>
<feature type="region of interest" description="Disordered" evidence="1">
    <location>
        <begin position="213"/>
        <end position="258"/>
    </location>
</feature>
<keyword evidence="2" id="KW-0812">Transmembrane</keyword>
<evidence type="ECO:0000313" key="5">
    <source>
        <dbReference type="Proteomes" id="UP001054889"/>
    </source>
</evidence>
<feature type="region of interest" description="Disordered" evidence="1">
    <location>
        <begin position="297"/>
        <end position="414"/>
    </location>
</feature>
<dbReference type="AlphaFoldDB" id="A0AAV5BUH2"/>
<keyword evidence="2" id="KW-0472">Membrane</keyword>
<feature type="compositionally biased region" description="Pro residues" evidence="1">
    <location>
        <begin position="245"/>
        <end position="255"/>
    </location>
</feature>
<dbReference type="Pfam" id="PF05553">
    <property type="entry name" value="DUF761"/>
    <property type="match status" value="1"/>
</dbReference>
<feature type="domain" description="DUF4408" evidence="3">
    <location>
        <begin position="15"/>
        <end position="43"/>
    </location>
</feature>
<gene>
    <name evidence="4" type="primary">ga05814</name>
    <name evidence="4" type="ORF">PR202_ga05814</name>
</gene>
<feature type="compositionally biased region" description="Low complexity" evidence="1">
    <location>
        <begin position="297"/>
        <end position="309"/>
    </location>
</feature>
<evidence type="ECO:0000256" key="1">
    <source>
        <dbReference type="SAM" id="MobiDB-lite"/>
    </source>
</evidence>
<feature type="compositionally biased region" description="Basic and acidic residues" evidence="1">
    <location>
        <begin position="216"/>
        <end position="232"/>
    </location>
</feature>
<comment type="caution">
    <text evidence="4">The sequence shown here is derived from an EMBL/GenBank/DDBJ whole genome shotgun (WGS) entry which is preliminary data.</text>
</comment>
<feature type="compositionally biased region" description="Polar residues" evidence="1">
    <location>
        <begin position="170"/>
        <end position="181"/>
    </location>
</feature>
<proteinExistence type="predicted"/>
<dbReference type="Pfam" id="PF14364">
    <property type="entry name" value="DUF4408"/>
    <property type="match status" value="1"/>
</dbReference>
<reference evidence="4" key="1">
    <citation type="journal article" date="2018" name="DNA Res.">
        <title>Multiple hybrid de novo genome assembly of finger millet, an orphan allotetraploid crop.</title>
        <authorList>
            <person name="Hatakeyama M."/>
            <person name="Aluri S."/>
            <person name="Balachadran M.T."/>
            <person name="Sivarajan S.R."/>
            <person name="Patrignani A."/>
            <person name="Gruter S."/>
            <person name="Poveda L."/>
            <person name="Shimizu-Inatsugi R."/>
            <person name="Baeten J."/>
            <person name="Francoijs K.J."/>
            <person name="Nataraja K.N."/>
            <person name="Reddy Y.A.N."/>
            <person name="Phadnis S."/>
            <person name="Ravikumar R.L."/>
            <person name="Schlapbach R."/>
            <person name="Sreeman S.M."/>
            <person name="Shimizu K.K."/>
        </authorList>
    </citation>
    <scope>NUCLEOTIDE SEQUENCE</scope>
</reference>
<sequence length="528" mass="58255">MDAAADAMASPLGAWASIRGYFTPATLFLVLNVVIGTIALTSRSRDQRRRRGELHHHDYAHQAMHYQAPPPHDPHQQQQHEYNQYYQQQQPDQYAPLARTSSVLDRLRSIGLYRFRSGDFPPEYGTTTSAANHHDTFPMVDEEETTKQYARSRSEPVPARDAAPPRMKKSGTQVVRKSQQAPRVPATRVVEVVAEDDEAAAVVGARAEAFVSGSRHQREPASPEKAEYLPYHEEEEEEEEEYVPPSAPMRAPPPLSRTSSVLDRLRSLGLYNFLAADQPPAAAVPAPSPDVAFVAAAPAAAKKQPPAQAHYDRSRSEPAARQQAVKKEKKPQPAEAKMAKSSSSSTTRKPAAAGPTLVSQQSVNTRAEAFIDSFRKGQSQPQPQKQPHYHHHHDEDDEEHVVSPPPAPLARTSSVLDRLRSFSLYLRPGDAAVSEDGPVVTKTPAADEKTRQAAAQYARSRSEPARDQGKKKLGAAQAKMSKTTSDVAEEATAPTEECVDARADDFINKFRQQLQLQRLNSLLSYGKQ</sequence>
<evidence type="ECO:0000259" key="3">
    <source>
        <dbReference type="Pfam" id="PF14364"/>
    </source>
</evidence>
<feature type="region of interest" description="Disordered" evidence="1">
    <location>
        <begin position="147"/>
        <end position="182"/>
    </location>
</feature>
<protein>
    <recommendedName>
        <fullName evidence="3">DUF4408 domain-containing protein</fullName>
    </recommendedName>
</protein>
<reference evidence="4" key="2">
    <citation type="submission" date="2021-12" db="EMBL/GenBank/DDBJ databases">
        <title>Resequencing data analysis of finger millet.</title>
        <authorList>
            <person name="Hatakeyama M."/>
            <person name="Aluri S."/>
            <person name="Balachadran M.T."/>
            <person name="Sivarajan S.R."/>
            <person name="Poveda L."/>
            <person name="Shimizu-Inatsugi R."/>
            <person name="Schlapbach R."/>
            <person name="Sreeman S.M."/>
            <person name="Shimizu K.K."/>
        </authorList>
    </citation>
    <scope>NUCLEOTIDE SEQUENCE</scope>
</reference>
<dbReference type="InterPro" id="IPR008480">
    <property type="entry name" value="DUF761_pln"/>
</dbReference>
<feature type="compositionally biased region" description="Basic and acidic residues" evidence="1">
    <location>
        <begin position="460"/>
        <end position="470"/>
    </location>
</feature>